<sequence>MATQMRKTPHAVWKSTMQTHAAANSADESFSWRYGTRRGEIAFFVCRAVDELIDTETEAGGSEVEGRLRIGQSARWSCRALSLSDKLEIAEDPHQQQSIASVMAKNVVRVLYCHFAMNKLEKNTLLQGLVGVAAHSAATLNSAAECASSSYFPAIPMYSLIQYSTISSSLPLHDARRRPRPISRDRALASLFRPIGCRRHPLPRHHTPPSCTLAHDPVAARAAMDWSAVYENSGEEAGNWEDHGETRSSRNAHRLLHRRASLPPAKQRAGYSPLVAYAFTVNYILGVGSLGIPFAFHRAGLLMGNAMIALVTLLSYVTVMWVCESVARAREAFAQSFLPLDESAALKRFSFSYSSAASTPVTSRRVSGGSAALEFDDFPEVTQLCDRFLGPVGSKMYQVSLLGLMYGGLVGYSQVFVNTFLTQVDHVGDWQLSSVHAAAVFACIVVPLSCSDLTEQIYVQLTMSVVRFAALLIMIVSAAYAVYGDPYDSGAEQEPAPEAAPYVSHVSLLDLSGFGVMFSTGVFSQLFQHSVPGLLAPLGAKNQEKAPAIFGCTLLTTMVFYIALGSICSLYFGPKLATSVNLNWADFTWGINESMTLVPLWAKLLSMIVVVFPALDTLSVFPLISVTLGDNMAAVIPKRWTRGGRKATWKLVCRFGASLPPLLISMFVSDLSVTLQISGLMGIYVAFFAPALLQLQASREFPTSNIYSGKFSGVGYVYGVLIFGTMALIVLLYQLVLQVAG</sequence>
<dbReference type="Proteomes" id="UP001165121">
    <property type="component" value="Unassembled WGS sequence"/>
</dbReference>
<keyword evidence="3 5" id="KW-1133">Transmembrane helix</keyword>
<feature type="transmembrane region" description="Helical" evidence="5">
    <location>
        <begin position="302"/>
        <end position="323"/>
    </location>
</feature>
<dbReference type="InterPro" id="IPR013057">
    <property type="entry name" value="AA_transpt_TM"/>
</dbReference>
<feature type="transmembrane region" description="Helical" evidence="5">
    <location>
        <begin position="465"/>
        <end position="483"/>
    </location>
</feature>
<evidence type="ECO:0000256" key="5">
    <source>
        <dbReference type="SAM" id="Phobius"/>
    </source>
</evidence>
<evidence type="ECO:0000256" key="2">
    <source>
        <dbReference type="ARBA" id="ARBA00022692"/>
    </source>
</evidence>
<evidence type="ECO:0000313" key="8">
    <source>
        <dbReference type="Proteomes" id="UP001165121"/>
    </source>
</evidence>
<dbReference type="Pfam" id="PF01490">
    <property type="entry name" value="Aa_trans"/>
    <property type="match status" value="1"/>
</dbReference>
<dbReference type="EMBL" id="BSXT01001285">
    <property type="protein sequence ID" value="GMF40741.1"/>
    <property type="molecule type" value="Genomic_DNA"/>
</dbReference>
<feature type="transmembrane region" description="Helical" evidence="5">
    <location>
        <begin position="503"/>
        <end position="527"/>
    </location>
</feature>
<reference evidence="7" key="1">
    <citation type="submission" date="2023-04" db="EMBL/GenBank/DDBJ databases">
        <title>Phytophthora fragariaefolia NBRC 109709.</title>
        <authorList>
            <person name="Ichikawa N."/>
            <person name="Sato H."/>
            <person name="Tonouchi N."/>
        </authorList>
    </citation>
    <scope>NUCLEOTIDE SEQUENCE</scope>
    <source>
        <strain evidence="7">NBRC 109709</strain>
    </source>
</reference>
<feature type="transmembrane region" description="Helical" evidence="5">
    <location>
        <begin position="435"/>
        <end position="453"/>
    </location>
</feature>
<dbReference type="AlphaFoldDB" id="A0A9W7CSK1"/>
<evidence type="ECO:0000259" key="6">
    <source>
        <dbReference type="Pfam" id="PF01490"/>
    </source>
</evidence>
<keyword evidence="4 5" id="KW-0472">Membrane</keyword>
<evidence type="ECO:0000256" key="4">
    <source>
        <dbReference type="ARBA" id="ARBA00023136"/>
    </source>
</evidence>
<organism evidence="7 8">
    <name type="scientific">Phytophthora fragariaefolia</name>
    <dbReference type="NCBI Taxonomy" id="1490495"/>
    <lineage>
        <taxon>Eukaryota</taxon>
        <taxon>Sar</taxon>
        <taxon>Stramenopiles</taxon>
        <taxon>Oomycota</taxon>
        <taxon>Peronosporomycetes</taxon>
        <taxon>Peronosporales</taxon>
        <taxon>Peronosporaceae</taxon>
        <taxon>Phytophthora</taxon>
    </lineage>
</organism>
<evidence type="ECO:0000313" key="7">
    <source>
        <dbReference type="EMBL" id="GMF40741.1"/>
    </source>
</evidence>
<dbReference type="GO" id="GO:0016020">
    <property type="term" value="C:membrane"/>
    <property type="evidence" value="ECO:0007669"/>
    <property type="project" value="UniProtKB-SubCell"/>
</dbReference>
<comment type="caution">
    <text evidence="7">The sequence shown here is derived from an EMBL/GenBank/DDBJ whole genome shotgun (WGS) entry which is preliminary data.</text>
</comment>
<dbReference type="PANTHER" id="PTHR16189">
    <property type="entry name" value="TRANSMEMBRANE PROTEIN 104-RELATED"/>
    <property type="match status" value="1"/>
</dbReference>
<evidence type="ECO:0000256" key="1">
    <source>
        <dbReference type="ARBA" id="ARBA00004370"/>
    </source>
</evidence>
<feature type="transmembrane region" description="Helical" evidence="5">
    <location>
        <begin position="274"/>
        <end position="296"/>
    </location>
</feature>
<evidence type="ECO:0000256" key="3">
    <source>
        <dbReference type="ARBA" id="ARBA00022989"/>
    </source>
</evidence>
<accession>A0A9W7CSK1</accession>
<feature type="transmembrane region" description="Helical" evidence="5">
    <location>
        <begin position="647"/>
        <end position="667"/>
    </location>
</feature>
<dbReference type="OrthoDB" id="294541at2759"/>
<feature type="transmembrane region" description="Helical" evidence="5">
    <location>
        <begin position="604"/>
        <end position="626"/>
    </location>
</feature>
<feature type="transmembrane region" description="Helical" evidence="5">
    <location>
        <begin position="714"/>
        <end position="736"/>
    </location>
</feature>
<feature type="transmembrane region" description="Helical" evidence="5">
    <location>
        <begin position="396"/>
        <end position="415"/>
    </location>
</feature>
<gene>
    <name evidence="7" type="ORF">Pfra01_001261600</name>
</gene>
<feature type="transmembrane region" description="Helical" evidence="5">
    <location>
        <begin position="673"/>
        <end position="693"/>
    </location>
</feature>
<comment type="subcellular location">
    <subcellularLocation>
        <location evidence="1">Membrane</location>
    </subcellularLocation>
</comment>
<proteinExistence type="predicted"/>
<keyword evidence="8" id="KW-1185">Reference proteome</keyword>
<protein>
    <submittedName>
        <fullName evidence="7">Unnamed protein product</fullName>
    </submittedName>
</protein>
<dbReference type="PANTHER" id="PTHR16189:SF2">
    <property type="entry name" value="AMINO ACID TRANSPORTER TRANSMEMBRANE DOMAIN-CONTAINING PROTEIN"/>
    <property type="match status" value="1"/>
</dbReference>
<feature type="transmembrane region" description="Helical" evidence="5">
    <location>
        <begin position="548"/>
        <end position="572"/>
    </location>
</feature>
<keyword evidence="2 5" id="KW-0812">Transmembrane</keyword>
<feature type="domain" description="Amino acid transporter transmembrane" evidence="6">
    <location>
        <begin position="273"/>
        <end position="699"/>
    </location>
</feature>
<name>A0A9W7CSK1_9STRA</name>